<evidence type="ECO:0000313" key="4">
    <source>
        <dbReference type="Proteomes" id="UP000823749"/>
    </source>
</evidence>
<gene>
    <name evidence="3" type="ORF">RHGRI_031559</name>
</gene>
<dbReference type="PANTHER" id="PTHR47422:SF1">
    <property type="entry name" value="DNAJ HEAT SHOCK N-TERMINAL DOMAIN-CONTAINING PROTEIN"/>
    <property type="match status" value="1"/>
</dbReference>
<feature type="compositionally biased region" description="Polar residues" evidence="1">
    <location>
        <begin position="76"/>
        <end position="85"/>
    </location>
</feature>
<evidence type="ECO:0000256" key="1">
    <source>
        <dbReference type="SAM" id="MobiDB-lite"/>
    </source>
</evidence>
<dbReference type="Pfam" id="PF12572">
    <property type="entry name" value="DUF3752"/>
    <property type="match status" value="1"/>
</dbReference>
<sequence length="223" mass="25092">MLGVEPAVVGEVPGGIRGVLARPRRQRHDRQEHWKRRCKGISMEGDDVLLAEMDVKVGPKRDEWMTTLPPERKPGVTTQTAQFSRTSKDGCGDTSMWTDTPSEKAQKAKMKEEGINEIMIKVYNEAAALASKQQEKKETTSDAALVDEYRSNKKKRSKSLVEKHQETAQSSSKRKSKQERAKEEKYLLLVLSYVHRDGGSAWLSISGAFSLSELSWASDDLIR</sequence>
<reference evidence="3" key="1">
    <citation type="submission" date="2020-08" db="EMBL/GenBank/DDBJ databases">
        <title>Plant Genome Project.</title>
        <authorList>
            <person name="Zhang R.-G."/>
        </authorList>
    </citation>
    <scope>NUCLEOTIDE SEQUENCE</scope>
    <source>
        <strain evidence="3">WSP0</strain>
        <tissue evidence="3">Leaf</tissue>
    </source>
</reference>
<feature type="compositionally biased region" description="Basic and acidic residues" evidence="1">
    <location>
        <begin position="64"/>
        <end position="74"/>
    </location>
</feature>
<feature type="domain" description="DUF3752" evidence="2">
    <location>
        <begin position="69"/>
        <end position="179"/>
    </location>
</feature>
<comment type="caution">
    <text evidence="3">The sequence shown here is derived from an EMBL/GenBank/DDBJ whole genome shotgun (WGS) entry which is preliminary data.</text>
</comment>
<protein>
    <recommendedName>
        <fullName evidence="2">DUF3752 domain-containing protein</fullName>
    </recommendedName>
</protein>
<dbReference type="InterPro" id="IPR022226">
    <property type="entry name" value="DUF3752"/>
</dbReference>
<evidence type="ECO:0000313" key="3">
    <source>
        <dbReference type="EMBL" id="KAG5524917.1"/>
    </source>
</evidence>
<dbReference type="PANTHER" id="PTHR47422">
    <property type="entry name" value="DNAJ HEAT SHOCK N-TERMINAL DOMAIN-CONTAINING PROTEIN"/>
    <property type="match status" value="1"/>
</dbReference>
<proteinExistence type="predicted"/>
<feature type="region of interest" description="Disordered" evidence="1">
    <location>
        <begin position="64"/>
        <end position="107"/>
    </location>
</feature>
<dbReference type="Proteomes" id="UP000823749">
    <property type="component" value="Chromosome 11"/>
</dbReference>
<name>A0AAV6I921_9ERIC</name>
<organism evidence="3 4">
    <name type="scientific">Rhododendron griersonianum</name>
    <dbReference type="NCBI Taxonomy" id="479676"/>
    <lineage>
        <taxon>Eukaryota</taxon>
        <taxon>Viridiplantae</taxon>
        <taxon>Streptophyta</taxon>
        <taxon>Embryophyta</taxon>
        <taxon>Tracheophyta</taxon>
        <taxon>Spermatophyta</taxon>
        <taxon>Magnoliopsida</taxon>
        <taxon>eudicotyledons</taxon>
        <taxon>Gunneridae</taxon>
        <taxon>Pentapetalae</taxon>
        <taxon>asterids</taxon>
        <taxon>Ericales</taxon>
        <taxon>Ericaceae</taxon>
        <taxon>Ericoideae</taxon>
        <taxon>Rhodoreae</taxon>
        <taxon>Rhododendron</taxon>
    </lineage>
</organism>
<evidence type="ECO:0000259" key="2">
    <source>
        <dbReference type="Pfam" id="PF12572"/>
    </source>
</evidence>
<feature type="region of interest" description="Disordered" evidence="1">
    <location>
        <begin position="131"/>
        <end position="181"/>
    </location>
</feature>
<keyword evidence="4" id="KW-1185">Reference proteome</keyword>
<accession>A0AAV6I921</accession>
<dbReference type="AlphaFoldDB" id="A0AAV6I921"/>
<dbReference type="EMBL" id="JACTNZ010000011">
    <property type="protein sequence ID" value="KAG5524917.1"/>
    <property type="molecule type" value="Genomic_DNA"/>
</dbReference>